<keyword evidence="3" id="KW-1185">Reference proteome</keyword>
<evidence type="ECO:0008006" key="4">
    <source>
        <dbReference type="Google" id="ProtNLM"/>
    </source>
</evidence>
<dbReference type="EMBL" id="BAAAPB010000002">
    <property type="protein sequence ID" value="GAA1959608.1"/>
    <property type="molecule type" value="Genomic_DNA"/>
</dbReference>
<dbReference type="RefSeq" id="WP_344044571.1">
    <property type="nucleotide sequence ID" value="NZ_BAAAPB010000002.1"/>
</dbReference>
<organism evidence="2 3">
    <name type="scientific">Nocardioides panacihumi</name>
    <dbReference type="NCBI Taxonomy" id="400774"/>
    <lineage>
        <taxon>Bacteria</taxon>
        <taxon>Bacillati</taxon>
        <taxon>Actinomycetota</taxon>
        <taxon>Actinomycetes</taxon>
        <taxon>Propionibacteriales</taxon>
        <taxon>Nocardioidaceae</taxon>
        <taxon>Nocardioides</taxon>
    </lineage>
</organism>
<reference evidence="3" key="1">
    <citation type="journal article" date="2019" name="Int. J. Syst. Evol. Microbiol.">
        <title>The Global Catalogue of Microorganisms (GCM) 10K type strain sequencing project: providing services to taxonomists for standard genome sequencing and annotation.</title>
        <authorList>
            <consortium name="The Broad Institute Genomics Platform"/>
            <consortium name="The Broad Institute Genome Sequencing Center for Infectious Disease"/>
            <person name="Wu L."/>
            <person name="Ma J."/>
        </authorList>
    </citation>
    <scope>NUCLEOTIDE SEQUENCE [LARGE SCALE GENOMIC DNA]</scope>
    <source>
        <strain evidence="3">JCM 15309</strain>
    </source>
</reference>
<dbReference type="Pfam" id="PF19664">
    <property type="entry name" value="DUF6167"/>
    <property type="match status" value="1"/>
</dbReference>
<comment type="caution">
    <text evidence="2">The sequence shown here is derived from an EMBL/GenBank/DDBJ whole genome shotgun (WGS) entry which is preliminary data.</text>
</comment>
<evidence type="ECO:0000256" key="1">
    <source>
        <dbReference type="SAM" id="MobiDB-lite"/>
    </source>
</evidence>
<evidence type="ECO:0000313" key="3">
    <source>
        <dbReference type="Proteomes" id="UP001500571"/>
    </source>
</evidence>
<dbReference type="InterPro" id="IPR046165">
    <property type="entry name" value="DUF6167"/>
</dbReference>
<feature type="compositionally biased region" description="Basic and acidic residues" evidence="1">
    <location>
        <begin position="101"/>
        <end position="112"/>
    </location>
</feature>
<accession>A0ABP5CBD5</accession>
<protein>
    <recommendedName>
        <fullName evidence="4">YtxH domain-containing protein</fullName>
    </recommendedName>
</protein>
<sequence length="112" mass="12148">MRRGLWFAAGAGLGVYAMVRGRRAAEAFTADGLHDRWQALGVGARLFRDEVATGKAEAETRLRERFGPTYDPTPQLGAGSDGPPGLDTPTLVPREGYATNDDNRHDFEEGSQ</sequence>
<evidence type="ECO:0000313" key="2">
    <source>
        <dbReference type="EMBL" id="GAA1959608.1"/>
    </source>
</evidence>
<name>A0ABP5CBD5_9ACTN</name>
<gene>
    <name evidence="2" type="ORF">GCM10009798_19010</name>
</gene>
<dbReference type="Proteomes" id="UP001500571">
    <property type="component" value="Unassembled WGS sequence"/>
</dbReference>
<proteinExistence type="predicted"/>
<feature type="region of interest" description="Disordered" evidence="1">
    <location>
        <begin position="58"/>
        <end position="112"/>
    </location>
</feature>